<accession>A0A1S9PFV7</accession>
<evidence type="ECO:0000256" key="8">
    <source>
        <dbReference type="SAM" id="Phobius"/>
    </source>
</evidence>
<evidence type="ECO:0000256" key="3">
    <source>
        <dbReference type="ARBA" id="ARBA00009120"/>
    </source>
</evidence>
<evidence type="ECO:0000256" key="2">
    <source>
        <dbReference type="ARBA" id="ARBA00004429"/>
    </source>
</evidence>
<dbReference type="STRING" id="1792845.BC343_06460"/>
<evidence type="ECO:0000256" key="5">
    <source>
        <dbReference type="ARBA" id="ARBA00022692"/>
    </source>
</evidence>
<comment type="subcellular location">
    <subcellularLocation>
        <location evidence="2">Cell inner membrane</location>
        <topology evidence="2">Multi-pass membrane protein</topology>
    </subcellularLocation>
</comment>
<dbReference type="PANTHER" id="PTHR43702:SF12">
    <property type="entry name" value="N-ACETYL GLUCOSAMINE TRANSPORTER NAGP"/>
    <property type="match status" value="1"/>
</dbReference>
<dbReference type="InterPro" id="IPR005964">
    <property type="entry name" value="Glc/Gal_transptr_bac"/>
</dbReference>
<dbReference type="AlphaFoldDB" id="A0A1S9PFV7"/>
<dbReference type="EMBL" id="MBTF01000012">
    <property type="protein sequence ID" value="OOQ59787.1"/>
    <property type="molecule type" value="Genomic_DNA"/>
</dbReference>
<keyword evidence="4" id="KW-1003">Cell membrane</keyword>
<keyword evidence="7 8" id="KW-0472">Membrane</keyword>
<keyword evidence="10" id="KW-1185">Reference proteome</keyword>
<dbReference type="GO" id="GO:0055056">
    <property type="term" value="F:D-glucose transmembrane transporter activity"/>
    <property type="evidence" value="ECO:0007669"/>
    <property type="project" value="InterPro"/>
</dbReference>
<protein>
    <submittedName>
        <fullName evidence="9">Glucose/galactose MFS transporter</fullName>
    </submittedName>
</protein>
<feature type="transmembrane region" description="Helical" evidence="8">
    <location>
        <begin position="12"/>
        <end position="36"/>
    </location>
</feature>
<dbReference type="OrthoDB" id="9786665at2"/>
<keyword evidence="6 8" id="KW-1133">Transmembrane helix</keyword>
<feature type="transmembrane region" description="Helical" evidence="8">
    <location>
        <begin position="339"/>
        <end position="361"/>
    </location>
</feature>
<comment type="function">
    <text evidence="1">Intake of glucose and galactose.</text>
</comment>
<evidence type="ECO:0000256" key="7">
    <source>
        <dbReference type="ARBA" id="ARBA00023136"/>
    </source>
</evidence>
<dbReference type="SUPFAM" id="SSF103473">
    <property type="entry name" value="MFS general substrate transporter"/>
    <property type="match status" value="1"/>
</dbReference>
<dbReference type="CDD" id="cd17394">
    <property type="entry name" value="MFS_FucP_like"/>
    <property type="match status" value="1"/>
</dbReference>
<feature type="transmembrane region" description="Helical" evidence="8">
    <location>
        <begin position="306"/>
        <end position="327"/>
    </location>
</feature>
<gene>
    <name evidence="9" type="ORF">BC343_06460</name>
</gene>
<evidence type="ECO:0000313" key="9">
    <source>
        <dbReference type="EMBL" id="OOQ59787.1"/>
    </source>
</evidence>
<dbReference type="PANTHER" id="PTHR43702">
    <property type="entry name" value="L-FUCOSE-PROTON SYMPORTER"/>
    <property type="match status" value="1"/>
</dbReference>
<organism evidence="9 10">
    <name type="scientific">Mucilaginibacter pedocola</name>
    <dbReference type="NCBI Taxonomy" id="1792845"/>
    <lineage>
        <taxon>Bacteria</taxon>
        <taxon>Pseudomonadati</taxon>
        <taxon>Bacteroidota</taxon>
        <taxon>Sphingobacteriia</taxon>
        <taxon>Sphingobacteriales</taxon>
        <taxon>Sphingobacteriaceae</taxon>
        <taxon>Mucilaginibacter</taxon>
    </lineage>
</organism>
<reference evidence="9 10" key="1">
    <citation type="submission" date="2016-07" db="EMBL/GenBank/DDBJ databases">
        <title>Genomic analysis of zinc-resistant bacterium Mucilaginibacter pedocola TBZ30.</title>
        <authorList>
            <person name="Huang J."/>
            <person name="Tang J."/>
        </authorList>
    </citation>
    <scope>NUCLEOTIDE SEQUENCE [LARGE SCALE GENOMIC DNA]</scope>
    <source>
        <strain evidence="9 10">TBZ30</strain>
    </source>
</reference>
<feature type="transmembrane region" description="Helical" evidence="8">
    <location>
        <begin position="234"/>
        <end position="258"/>
    </location>
</feature>
<dbReference type="InterPro" id="IPR050375">
    <property type="entry name" value="MFS_TsgA-like"/>
</dbReference>
<dbReference type="NCBIfam" id="TIGR01272">
    <property type="entry name" value="gluP"/>
    <property type="match status" value="1"/>
</dbReference>
<sequence>MKAAALKNTISLLIICVVFFVFGFATWINAVLIPYFKLACELTNFKAYLVTFAFYISYFVISVPASFLLKKIGLKNGMTVGFFIMATGAFIFIPAANYRSYPIFLTGLFIIGTGLALLQTAANPFVTTLGPEESAARRISIMGICNKTAGIIAPLLLAAFIIKPTDGQLFKDVQLMDEAHKTMVLDELIKRVITPYTAVGCVLILMGLLIRLLPPPDIDKLDATASKDKAETCIFQYPHLILGAVAIFFHVGSQVIAIDSIIPYAQSMGLSLPEAKVFPSYTLFATICGYLLGISLIPWAISQRTALRICTVLGITFSLLVIMSKGWVTLLGHHTDISLWFMVLLGFANSMIWAGIWPLALHNLGRHLKLGASLLIMGLCGNAILPLFYGYFADHLGLREGYWVLLPCYFYLSYYAFYGHKVKTWRFKLKTV</sequence>
<feature type="transmembrane region" description="Helical" evidence="8">
    <location>
        <begin position="48"/>
        <end position="69"/>
    </location>
</feature>
<evidence type="ECO:0000256" key="1">
    <source>
        <dbReference type="ARBA" id="ARBA00003321"/>
    </source>
</evidence>
<comment type="similarity">
    <text evidence="3">Belongs to the major facilitator superfamily. FHS transporter (TC 2.A.1.7) family.</text>
</comment>
<feature type="transmembrane region" description="Helical" evidence="8">
    <location>
        <begin position="193"/>
        <end position="213"/>
    </location>
</feature>
<dbReference type="GO" id="GO:0005886">
    <property type="term" value="C:plasma membrane"/>
    <property type="evidence" value="ECO:0007669"/>
    <property type="project" value="UniProtKB-SubCell"/>
</dbReference>
<feature type="transmembrane region" description="Helical" evidence="8">
    <location>
        <begin position="278"/>
        <end position="299"/>
    </location>
</feature>
<dbReference type="Pfam" id="PF07690">
    <property type="entry name" value="MFS_1"/>
    <property type="match status" value="1"/>
</dbReference>
<dbReference type="Gene3D" id="1.20.1250.20">
    <property type="entry name" value="MFS general substrate transporter like domains"/>
    <property type="match status" value="2"/>
</dbReference>
<evidence type="ECO:0000256" key="4">
    <source>
        <dbReference type="ARBA" id="ARBA00022475"/>
    </source>
</evidence>
<evidence type="ECO:0000256" key="6">
    <source>
        <dbReference type="ARBA" id="ARBA00022989"/>
    </source>
</evidence>
<dbReference type="InterPro" id="IPR011701">
    <property type="entry name" value="MFS"/>
</dbReference>
<feature type="transmembrane region" description="Helical" evidence="8">
    <location>
        <begin position="139"/>
        <end position="162"/>
    </location>
</feature>
<feature type="transmembrane region" description="Helical" evidence="8">
    <location>
        <begin position="368"/>
        <end position="389"/>
    </location>
</feature>
<feature type="transmembrane region" description="Helical" evidence="8">
    <location>
        <begin position="101"/>
        <end position="118"/>
    </location>
</feature>
<feature type="transmembrane region" description="Helical" evidence="8">
    <location>
        <begin position="76"/>
        <end position="95"/>
    </location>
</feature>
<evidence type="ECO:0000313" key="10">
    <source>
        <dbReference type="Proteomes" id="UP000189739"/>
    </source>
</evidence>
<name>A0A1S9PFV7_9SPHI</name>
<comment type="caution">
    <text evidence="9">The sequence shown here is derived from an EMBL/GenBank/DDBJ whole genome shotgun (WGS) entry which is preliminary data.</text>
</comment>
<dbReference type="Proteomes" id="UP000189739">
    <property type="component" value="Unassembled WGS sequence"/>
</dbReference>
<dbReference type="RefSeq" id="WP_078348542.1">
    <property type="nucleotide sequence ID" value="NZ_MBTF01000012.1"/>
</dbReference>
<feature type="transmembrane region" description="Helical" evidence="8">
    <location>
        <begin position="401"/>
        <end position="418"/>
    </location>
</feature>
<proteinExistence type="inferred from homology"/>
<keyword evidence="5 8" id="KW-0812">Transmembrane</keyword>
<dbReference type="InterPro" id="IPR036259">
    <property type="entry name" value="MFS_trans_sf"/>
</dbReference>
<dbReference type="GO" id="GO:1904659">
    <property type="term" value="P:D-glucose transmembrane transport"/>
    <property type="evidence" value="ECO:0007669"/>
    <property type="project" value="InterPro"/>
</dbReference>
<dbReference type="GO" id="GO:0005354">
    <property type="term" value="F:galactose transmembrane transporter activity"/>
    <property type="evidence" value="ECO:0007669"/>
    <property type="project" value="InterPro"/>
</dbReference>